<dbReference type="SUPFAM" id="SSF50998">
    <property type="entry name" value="Quinoprotein alcohol dehydrogenase-like"/>
    <property type="match status" value="1"/>
</dbReference>
<feature type="domain" description="vWA-MoxR associated protein N-terminal HTH" evidence="5">
    <location>
        <begin position="1"/>
        <end position="80"/>
    </location>
</feature>
<evidence type="ECO:0000313" key="6">
    <source>
        <dbReference type="EMBL" id="RCJ40984.1"/>
    </source>
</evidence>
<dbReference type="InterPro" id="IPR058651">
    <property type="entry name" value="HTH_VMAP-M9"/>
</dbReference>
<organism evidence="6 7">
    <name type="scientific">Nostoc minutum NIES-26</name>
    <dbReference type="NCBI Taxonomy" id="1844469"/>
    <lineage>
        <taxon>Bacteria</taxon>
        <taxon>Bacillati</taxon>
        <taxon>Cyanobacteriota</taxon>
        <taxon>Cyanophyceae</taxon>
        <taxon>Nostocales</taxon>
        <taxon>Nostocaceae</taxon>
        <taxon>Nostoc</taxon>
    </lineage>
</organism>
<feature type="domain" description="NB-ARC" evidence="4">
    <location>
        <begin position="115"/>
        <end position="217"/>
    </location>
</feature>
<keyword evidence="7" id="KW-1185">Reference proteome</keyword>
<feature type="repeat" description="WD" evidence="3">
    <location>
        <begin position="1077"/>
        <end position="1118"/>
    </location>
</feature>
<feature type="repeat" description="WD" evidence="3">
    <location>
        <begin position="816"/>
        <end position="857"/>
    </location>
</feature>
<keyword evidence="1 3" id="KW-0853">WD repeat</keyword>
<proteinExistence type="predicted"/>
<evidence type="ECO:0000259" key="4">
    <source>
        <dbReference type="Pfam" id="PF00931"/>
    </source>
</evidence>
<dbReference type="PRINTS" id="PR00320">
    <property type="entry name" value="GPROTEINBRPT"/>
</dbReference>
<dbReference type="InterPro" id="IPR011044">
    <property type="entry name" value="Quino_amine_DH_bsu"/>
</dbReference>
<feature type="repeat" description="WD" evidence="3">
    <location>
        <begin position="1035"/>
        <end position="1076"/>
    </location>
</feature>
<dbReference type="AlphaFoldDB" id="A0A367RZ55"/>
<feature type="repeat" description="WD" evidence="3">
    <location>
        <begin position="909"/>
        <end position="950"/>
    </location>
</feature>
<evidence type="ECO:0000256" key="1">
    <source>
        <dbReference type="ARBA" id="ARBA00022574"/>
    </source>
</evidence>
<feature type="repeat" description="WD" evidence="3">
    <location>
        <begin position="605"/>
        <end position="646"/>
    </location>
</feature>
<dbReference type="CDD" id="cd00200">
    <property type="entry name" value="WD40"/>
    <property type="match status" value="3"/>
</dbReference>
<dbReference type="SMART" id="SM00320">
    <property type="entry name" value="WD40"/>
    <property type="match status" value="14"/>
</dbReference>
<dbReference type="InterPro" id="IPR019775">
    <property type="entry name" value="WD40_repeat_CS"/>
</dbReference>
<dbReference type="InterPro" id="IPR020472">
    <property type="entry name" value="WD40_PAC1"/>
</dbReference>
<dbReference type="InterPro" id="IPR027417">
    <property type="entry name" value="P-loop_NTPase"/>
</dbReference>
<feature type="repeat" description="WD" evidence="3">
    <location>
        <begin position="688"/>
        <end position="729"/>
    </location>
</feature>
<dbReference type="PANTHER" id="PTHR19848:SF8">
    <property type="entry name" value="F-BOX AND WD REPEAT DOMAIN CONTAINING 7"/>
    <property type="match status" value="1"/>
</dbReference>
<dbReference type="Pfam" id="PF26355">
    <property type="entry name" value="HTH_VMAP-M9"/>
    <property type="match status" value="1"/>
</dbReference>
<dbReference type="Gene3D" id="2.130.10.10">
    <property type="entry name" value="YVTN repeat-like/Quinoprotein amine dehydrogenase"/>
    <property type="match status" value="5"/>
</dbReference>
<dbReference type="PROSITE" id="PS50082">
    <property type="entry name" value="WD_REPEATS_2"/>
    <property type="match status" value="14"/>
</dbReference>
<comment type="caution">
    <text evidence="6">The sequence shown here is derived from an EMBL/GenBank/DDBJ whole genome shotgun (WGS) entry which is preliminary data.</text>
</comment>
<evidence type="ECO:0000313" key="7">
    <source>
        <dbReference type="Proteomes" id="UP000252107"/>
    </source>
</evidence>
<sequence>MTVEEAIALVEQLLARGSLTKVQKIVFCQSWAGQTYFDMAIEFDYNPGHIKDVGSELWRSLSQALGEKVTKNNLHGVLKRTAQRQKDTNASSTLNFQPITNWGEAIDVSQFYGRTTELETLSQWIVRDRCRVVTLLGMGGMGKTALSVKLAEQLQVEFEYVIWRSLRHAPFFNDKVTDCIKILSHQEVTTLPTNPHEQITCLIEYLRKSRCLLILDNFDTLLQQGKQTGCYREGYESYGELLWRLGETQHQSCILFTSREKPAQVAALEGDGLPVRTLALSGLEVASGETILSLKGLSSTDNETRQLIECYRGNPLALKIAATSIRDLYEGSITRFFTEGTTVFNGIGNLIEQQFQRLSALEQQVMYWLAIHRESVSVAQLQTNLATPLSKPKLIEVLESLSWRSLIENNAGGFTQQPVVMEYVTDRLIEQVCQEIVTESPRYLLSHALMKAQAKDYIRDSQIHLIVRPVLDRLQVTLGSTRQLEHKLGRLINKLQDEIVDTVGYGGGNLLNLLVQLETDLTGYDFSRLNIRDCDLHRRSPTQASLNLHQVNFTQTTFRDCVFAATFSGITSVVFSPDGRCLATSDTNGEIYIWDANNGKQLFSCKEHNSWVWSVASSPVHSVLASCGQDYTIKLWDTTTGKYLQTLHGHTSIVIALAFSPNGQLLASASDDRTVKLWDLTTTECAQTLEHGSCVWSVAFHPTGKTLATAGEDNTIKLWNLETGCCVQTLKGHQHWVKAIAFSPEGQRLVSGSFDQTVKLWDLHTGMWMCVMTLLGHTGFVTSVAFSPKEDKVASSSYDQTVKIWDIHTGKCLDTLKNHTNRIWSIAFHPQGHLIASGGDDHAARVWEVSTGQCTKTIQGHRNAIYALAHSWQQNLLASGHEDQTIKLWDVNLNAPQQLKAGLQPFGVLHGHSNRVFCVAFSPSGQFLASGSADRTIKLWNPHTGKCLNTLHGHGSWVWAIAFSPDSNLLASASHDHTIKIWDVGSGKCSQTFQGHPGSVLAIAFSPNGKTLFSCGHEKIVKHWDVETGKCLNTWETDSNRVWAVAVSPDGQYIATGGDEQIVKLWDIHTGTEERIFQGHTGQIICILFTADGSRMISSSSDRTIKIWHITTGDCLATLKNHQNWVWSLSLSHDDRTILSGSQDETINCWDIATGQCWTTLRPARPYEGMILTEVKGLTEAEILTLKALGAK</sequence>
<gene>
    <name evidence="6" type="ORF">A6770_36720</name>
</gene>
<dbReference type="Proteomes" id="UP000252107">
    <property type="component" value="Unassembled WGS sequence"/>
</dbReference>
<feature type="repeat" description="WD" evidence="3">
    <location>
        <begin position="647"/>
        <end position="688"/>
    </location>
</feature>
<dbReference type="InterPro" id="IPR011047">
    <property type="entry name" value="Quinoprotein_ADH-like_sf"/>
</dbReference>
<dbReference type="PANTHER" id="PTHR19848">
    <property type="entry name" value="WD40 REPEAT PROTEIN"/>
    <property type="match status" value="1"/>
</dbReference>
<dbReference type="EMBL" id="LXQD01000031">
    <property type="protein sequence ID" value="RCJ40984.1"/>
    <property type="molecule type" value="Genomic_DNA"/>
</dbReference>
<evidence type="ECO:0000259" key="5">
    <source>
        <dbReference type="Pfam" id="PF26355"/>
    </source>
</evidence>
<dbReference type="Pfam" id="PF00400">
    <property type="entry name" value="WD40"/>
    <property type="match status" value="10"/>
</dbReference>
<dbReference type="Pfam" id="PF00931">
    <property type="entry name" value="NB-ARC"/>
    <property type="match status" value="1"/>
</dbReference>
<feature type="repeat" description="WD" evidence="3">
    <location>
        <begin position="858"/>
        <end position="892"/>
    </location>
</feature>
<accession>A0A367RZ55</accession>
<dbReference type="PROSITE" id="PS00678">
    <property type="entry name" value="WD_REPEATS_1"/>
    <property type="match status" value="9"/>
</dbReference>
<dbReference type="SUPFAM" id="SSF52540">
    <property type="entry name" value="P-loop containing nucleoside triphosphate hydrolases"/>
    <property type="match status" value="1"/>
</dbReference>
<dbReference type="InterPro" id="IPR015943">
    <property type="entry name" value="WD40/YVTN_repeat-like_dom_sf"/>
</dbReference>
<keyword evidence="2" id="KW-0677">Repeat</keyword>
<evidence type="ECO:0000256" key="2">
    <source>
        <dbReference type="ARBA" id="ARBA00022737"/>
    </source>
</evidence>
<dbReference type="PROSITE" id="PS50294">
    <property type="entry name" value="WD_REPEATS_REGION"/>
    <property type="match status" value="14"/>
</dbReference>
<feature type="repeat" description="WD" evidence="3">
    <location>
        <begin position="993"/>
        <end position="1034"/>
    </location>
</feature>
<protein>
    <submittedName>
        <fullName evidence="6">Uncharacterized protein</fullName>
    </submittedName>
</protein>
<evidence type="ECO:0000256" key="3">
    <source>
        <dbReference type="PROSITE-ProRule" id="PRU00221"/>
    </source>
</evidence>
<dbReference type="InterPro" id="IPR002182">
    <property type="entry name" value="NB-ARC"/>
</dbReference>
<feature type="repeat" description="WD" evidence="3">
    <location>
        <begin position="563"/>
        <end position="604"/>
    </location>
</feature>
<reference evidence="6" key="1">
    <citation type="submission" date="2016-04" db="EMBL/GenBank/DDBJ databases">
        <authorList>
            <person name="Tabuchi Yagui T.R."/>
        </authorList>
    </citation>
    <scope>NUCLEOTIDE SEQUENCE [LARGE SCALE GENOMIC DNA]</scope>
    <source>
        <strain evidence="6">NIES-26</strain>
    </source>
</reference>
<feature type="repeat" description="WD" evidence="3">
    <location>
        <begin position="951"/>
        <end position="992"/>
    </location>
</feature>
<dbReference type="Pfam" id="PF25173">
    <property type="entry name" value="Beta-prop_WDR3_1st"/>
    <property type="match status" value="1"/>
</dbReference>
<dbReference type="InterPro" id="IPR001680">
    <property type="entry name" value="WD40_rpt"/>
</dbReference>
<dbReference type="SUPFAM" id="SSF50969">
    <property type="entry name" value="YVTN repeat-like/Quinoprotein amine dehydrogenase"/>
    <property type="match status" value="1"/>
</dbReference>
<name>A0A367RZ55_9NOSO</name>
<dbReference type="GO" id="GO:0043531">
    <property type="term" value="F:ADP binding"/>
    <property type="evidence" value="ECO:0007669"/>
    <property type="project" value="InterPro"/>
</dbReference>
<dbReference type="PRINTS" id="PR00364">
    <property type="entry name" value="DISEASERSIST"/>
</dbReference>
<feature type="repeat" description="WD" evidence="3">
    <location>
        <begin position="730"/>
        <end position="766"/>
    </location>
</feature>
<dbReference type="Gene3D" id="3.40.50.300">
    <property type="entry name" value="P-loop containing nucleotide triphosphate hydrolases"/>
    <property type="match status" value="1"/>
</dbReference>
<feature type="repeat" description="WD" evidence="3">
    <location>
        <begin position="774"/>
        <end position="815"/>
    </location>
</feature>
<feature type="repeat" description="WD" evidence="3">
    <location>
        <begin position="1119"/>
        <end position="1160"/>
    </location>
</feature>